<gene>
    <name evidence="1" type="ORF">J0X12_15045</name>
</gene>
<organism evidence="1 2">
    <name type="scientific">Sneathiella sedimenti</name>
    <dbReference type="NCBI Taxonomy" id="2816034"/>
    <lineage>
        <taxon>Bacteria</taxon>
        <taxon>Pseudomonadati</taxon>
        <taxon>Pseudomonadota</taxon>
        <taxon>Alphaproteobacteria</taxon>
        <taxon>Sneathiellales</taxon>
        <taxon>Sneathiellaceae</taxon>
        <taxon>Sneathiella</taxon>
    </lineage>
</organism>
<dbReference type="Proteomes" id="UP000664761">
    <property type="component" value="Unassembled WGS sequence"/>
</dbReference>
<comment type="caution">
    <text evidence="1">The sequence shown here is derived from an EMBL/GenBank/DDBJ whole genome shotgun (WGS) entry which is preliminary data.</text>
</comment>
<evidence type="ECO:0000313" key="1">
    <source>
        <dbReference type="EMBL" id="MBO0334941.1"/>
    </source>
</evidence>
<evidence type="ECO:0008006" key="3">
    <source>
        <dbReference type="Google" id="ProtNLM"/>
    </source>
</evidence>
<dbReference type="RefSeq" id="WP_207047257.1">
    <property type="nucleotide sequence ID" value="NZ_JAFLNC010000005.1"/>
</dbReference>
<dbReference type="EMBL" id="JAFLNC010000005">
    <property type="protein sequence ID" value="MBO0334941.1"/>
    <property type="molecule type" value="Genomic_DNA"/>
</dbReference>
<dbReference type="InterPro" id="IPR036390">
    <property type="entry name" value="WH_DNA-bd_sf"/>
</dbReference>
<sequence>MAKPRKAGVNQKGRNKHEQFVPLPYRMLDSDAWTSLRPASVKVWAELHRGFNGRNNGEILLPYAMTQKKLNMASATIKRALTELEEKGFIEMVKPGHWYGRKATEWRVTDQPYKGHIATNEWRQWKPGMSFLKTEVASETEYTNVLTVPFQMREKKACSA</sequence>
<protein>
    <recommendedName>
        <fullName evidence="3">Helix-turn-helix domain-containing protein</fullName>
    </recommendedName>
</protein>
<proteinExistence type="predicted"/>
<evidence type="ECO:0000313" key="2">
    <source>
        <dbReference type="Proteomes" id="UP000664761"/>
    </source>
</evidence>
<name>A0ABS3F8U5_9PROT</name>
<keyword evidence="2" id="KW-1185">Reference proteome</keyword>
<accession>A0ABS3F8U5</accession>
<reference evidence="1 2" key="1">
    <citation type="submission" date="2021-03" db="EMBL/GenBank/DDBJ databases">
        <title>Sneathiella sp. CAU 1612 isolated from Kang Won-do.</title>
        <authorList>
            <person name="Kim W."/>
        </authorList>
    </citation>
    <scope>NUCLEOTIDE SEQUENCE [LARGE SCALE GENOMIC DNA]</scope>
    <source>
        <strain evidence="1 2">CAU 1612</strain>
    </source>
</reference>
<dbReference type="SUPFAM" id="SSF46785">
    <property type="entry name" value="Winged helix' DNA-binding domain"/>
    <property type="match status" value="1"/>
</dbReference>